<evidence type="ECO:0000256" key="10">
    <source>
        <dbReference type="ARBA" id="ARBA00034488"/>
    </source>
</evidence>
<evidence type="ECO:0000256" key="6">
    <source>
        <dbReference type="ARBA" id="ARBA00022840"/>
    </source>
</evidence>
<dbReference type="OrthoDB" id="3176171at2759"/>
<dbReference type="CDD" id="cd01373">
    <property type="entry name" value="KISc_KLP2_like"/>
    <property type="match status" value="1"/>
</dbReference>
<dbReference type="GO" id="GO:0003777">
    <property type="term" value="F:microtubule motor activity"/>
    <property type="evidence" value="ECO:0007669"/>
    <property type="project" value="InterPro"/>
</dbReference>
<dbReference type="InterPro" id="IPR001752">
    <property type="entry name" value="Kinesin_motor_dom"/>
</dbReference>
<dbReference type="FunFam" id="3.40.850.10:FF:000034">
    <property type="entry name" value="Kinesin family member 15"/>
    <property type="match status" value="1"/>
</dbReference>
<evidence type="ECO:0000256" key="11">
    <source>
        <dbReference type="ARBA" id="ARBA00057284"/>
    </source>
</evidence>
<dbReference type="GO" id="GO:0000922">
    <property type="term" value="C:spindle pole"/>
    <property type="evidence" value="ECO:0007669"/>
    <property type="project" value="UniProtKB-SubCell"/>
</dbReference>
<evidence type="ECO:0000256" key="12">
    <source>
        <dbReference type="ARBA" id="ARBA00061886"/>
    </source>
</evidence>
<feature type="coiled-coil region" evidence="14">
    <location>
        <begin position="1045"/>
        <end position="1135"/>
    </location>
</feature>
<dbReference type="SMART" id="SM00129">
    <property type="entry name" value="KISc"/>
    <property type="match status" value="1"/>
</dbReference>
<keyword evidence="17" id="KW-1185">Reference proteome</keyword>
<gene>
    <name evidence="16" type="primary">KIF15</name>
</gene>
<evidence type="ECO:0000256" key="5">
    <source>
        <dbReference type="ARBA" id="ARBA00022741"/>
    </source>
</evidence>
<dbReference type="PROSITE" id="PS50067">
    <property type="entry name" value="KINESIN_MOTOR_2"/>
    <property type="match status" value="1"/>
</dbReference>
<keyword evidence="6 13" id="KW-0067">ATP-binding</keyword>
<dbReference type="GO" id="GO:0005524">
    <property type="term" value="F:ATP binding"/>
    <property type="evidence" value="ECO:0007669"/>
    <property type="project" value="UniProtKB-UniRule"/>
</dbReference>
<dbReference type="Gene3D" id="3.40.850.10">
    <property type="entry name" value="Kinesin motor domain"/>
    <property type="match status" value="1"/>
</dbReference>
<keyword evidence="3" id="KW-0963">Cytoplasm</keyword>
<evidence type="ECO:0000256" key="13">
    <source>
        <dbReference type="PROSITE-ProRule" id="PRU00283"/>
    </source>
</evidence>
<evidence type="ECO:0000256" key="9">
    <source>
        <dbReference type="ARBA" id="ARBA00023212"/>
    </source>
</evidence>
<dbReference type="GeneTree" id="ENSGT00940000156463"/>
<dbReference type="GO" id="GO:0005874">
    <property type="term" value="C:microtubule"/>
    <property type="evidence" value="ECO:0007669"/>
    <property type="project" value="UniProtKB-KW"/>
</dbReference>
<dbReference type="SUPFAM" id="SSF52540">
    <property type="entry name" value="P-loop containing nucleoside triphosphate hydrolases"/>
    <property type="match status" value="1"/>
</dbReference>
<comment type="similarity">
    <text evidence="10">Belongs to the TRAFAC class myosin-kinesin ATPase superfamily. Kinesin family. KIN-12 subfamily.</text>
</comment>
<dbReference type="Pfam" id="PF15908">
    <property type="entry name" value="HMMR_C"/>
    <property type="match status" value="1"/>
</dbReference>
<sequence>MAPGTKVDPSDVTLPLPCLPSAEGDAIKVFVRIRPLPEGSISGGDGDQGLCLSANSPNSIRLNSKPEPRIFTFDHVADMEATQESVFSNVAKNIVESCMNGYNGTIFAYGQTGSGKTFTMMGPSESDNFTHSLRGVIPRSFEYLFFLINREKEKAGDGKSFLCKCSFIEIYNEQIFDLLDSASAGLLLREHIKKGVFVVGAVEQVVTSAAEAYQVLSMGWRNRRVASTSMNRESSRSHAVFTVTIESMEKCNEIVNIRSSQLNLVDLAGSERQKDSQTEGVRLKEAGSINRSLSCLGQVITALVDVANGKQRHICYRDSKLTFLLRDSLGGNAKTFIIANVHPGSKCFGETLSTLQFAQRAKLIKNKAVVNEDTQGNVNRLQAEVRKLKEQLSQLLSGQMPQDISIARVALVDQNNGDYVNNFLEAMMLLEKADTEKKVLLQKVAHLEDLCNKKEKFIQSNKMIVKFREDHIARLEKTLKDGRGSFSNNEQDDLIAELKEEIRVLKDQIEHHPRVVKYALENHSLREENKALRSLQSVKRAQELSAQMIANLEKAFLEASPTEKDNGGLPLHTTPMLSDNSSSVERMKARMLQLQSELETSKQEYEEFKELTKKKQVEEESELQSLRMSNKQLENILEAIKAHKRLEMSQLNRMHAETIKNMTTPTKSYNLRSRLVPRMSPSEMEDGLMDTPKSGVTMEDILSEPIPPEMSEQAYEAIAEELRMVQEQVTTLQAKLDEEESKNMKLQQQVTKLEHHSAQMQEHFSSERNKWSTEQQELLAQIKSFEKQQRDFKGREDVLKSEVHDLRVVLQSADRELRNVKSEYSTFKDKQENELSQLSNRHMNMQLELDNVRLERETLLEEKRSLQDSYDNLEEVMKFETDNLNQQLSDKRYENETLKAELNDLLERLETEKDCKGKLESQLQEDKESKSKELLRVLDENVYIKKQCSELITGCEQQASELQKLQQNLISCKVTITDLERKTSSDKSDRFKQANPRRFNEVMADLLIQIQLLRTTISHKTETTDVLTRELEDINNKYSSVLSEKEESRNVLEKQEKLIEELRESLERRQSADNIERELLSDDLNHATEQLLKLTEAFKKQETLLQTHQEELLKKDKLIAELTVQVKQFEELRKEISDCPETKQICSNTCTPTQLPQTPRTPQNMVFESELFNVQKINATLELLVSELTEERTTKNEEILKLKSQLCETQNLRLEIHLLHGQCKDLKRQLENCKQLDKANNEQKKSDMQELKKEIEKEVSERMEKGKAAEHLLKLEAELEESRNVLKNKEHLVNELSKEIERTRGLETKAFQEKEEIRSLLERKYEETEKLAQELDMLRKQVSFLAEENGKLLGHQNLNQKIQHLVKLKKDHTKLFEEAEKMRIEISFLKEARTCEYCSVQIQPRYSVCEDTLGQHWAMAEGGHLHPSYTVCTIYAPHGPCLKKHVLY</sequence>
<name>A0A8C5QIX5_9ANUR</name>
<dbReference type="PRINTS" id="PR00380">
    <property type="entry name" value="KINESINHEAVY"/>
</dbReference>
<evidence type="ECO:0000256" key="7">
    <source>
        <dbReference type="ARBA" id="ARBA00023054"/>
    </source>
</evidence>
<dbReference type="InterPro" id="IPR019821">
    <property type="entry name" value="Kinesin_motor_CS"/>
</dbReference>
<dbReference type="InterPro" id="IPR036961">
    <property type="entry name" value="Kinesin_motor_dom_sf"/>
</dbReference>
<dbReference type="Proteomes" id="UP000694569">
    <property type="component" value="Unplaced"/>
</dbReference>
<dbReference type="PANTHER" id="PTHR37739:SF8">
    <property type="entry name" value="KINESIN-LIKE PROTEIN KIN-12D"/>
    <property type="match status" value="1"/>
</dbReference>
<feature type="coiled-coil region" evidence="14">
    <location>
        <begin position="715"/>
        <end position="915"/>
    </location>
</feature>
<comment type="subunit">
    <text evidence="12">Homodimer. Dimerization is required for targeting to microtubule minus ends. Found in a complex with tpx2 and microtubules. Its association with microtubules and targeting to microtubule minus ends requires tpx2.</text>
</comment>
<dbReference type="PROSITE" id="PS00411">
    <property type="entry name" value="KINESIN_MOTOR_1"/>
    <property type="match status" value="1"/>
</dbReference>
<accession>A0A8C5QIX5</accession>
<dbReference type="GO" id="GO:0000278">
    <property type="term" value="P:mitotic cell cycle"/>
    <property type="evidence" value="ECO:0007669"/>
    <property type="project" value="UniProtKB-ARBA"/>
</dbReference>
<dbReference type="GO" id="GO:0005829">
    <property type="term" value="C:cytosol"/>
    <property type="evidence" value="ECO:0007669"/>
    <property type="project" value="UniProtKB-ARBA"/>
</dbReference>
<evidence type="ECO:0000256" key="2">
    <source>
        <dbReference type="ARBA" id="ARBA00004647"/>
    </source>
</evidence>
<keyword evidence="5 13" id="KW-0547">Nucleotide-binding</keyword>
<feature type="coiled-coil region" evidence="14">
    <location>
        <begin position="371"/>
        <end position="398"/>
    </location>
</feature>
<evidence type="ECO:0000256" key="8">
    <source>
        <dbReference type="ARBA" id="ARBA00023175"/>
    </source>
</evidence>
<dbReference type="GO" id="GO:0008017">
    <property type="term" value="F:microtubule binding"/>
    <property type="evidence" value="ECO:0007669"/>
    <property type="project" value="InterPro"/>
</dbReference>
<evidence type="ECO:0000256" key="4">
    <source>
        <dbReference type="ARBA" id="ARBA00022701"/>
    </source>
</evidence>
<feature type="domain" description="Kinesin motor" evidence="15">
    <location>
        <begin position="26"/>
        <end position="364"/>
    </location>
</feature>
<feature type="binding site" evidence="13">
    <location>
        <begin position="110"/>
        <end position="117"/>
    </location>
    <ligand>
        <name>ATP</name>
        <dbReference type="ChEBI" id="CHEBI:30616"/>
    </ligand>
</feature>
<proteinExistence type="inferred from homology"/>
<evidence type="ECO:0000256" key="1">
    <source>
        <dbReference type="ARBA" id="ARBA00004300"/>
    </source>
</evidence>
<keyword evidence="4" id="KW-0493">Microtubule</keyword>
<evidence type="ECO:0000256" key="14">
    <source>
        <dbReference type="SAM" id="Coils"/>
    </source>
</evidence>
<comment type="function">
    <text evidence="11">Plus-end directed kinesin-like motor enzyme involved in mitotic spindle assembly. Required for centrosome separation and maintenance of spindle bipolarity during mitosis.</text>
</comment>
<feature type="coiled-coil region" evidence="14">
    <location>
        <begin position="1185"/>
        <end position="1385"/>
    </location>
</feature>
<protein>
    <submittedName>
        <fullName evidence="16">Kinesin family member 15</fullName>
    </submittedName>
</protein>
<dbReference type="Pfam" id="PF00225">
    <property type="entry name" value="Kinesin"/>
    <property type="match status" value="1"/>
</dbReference>
<feature type="coiled-coil region" evidence="14">
    <location>
        <begin position="584"/>
        <end position="643"/>
    </location>
</feature>
<keyword evidence="8 13" id="KW-0505">Motor protein</keyword>
<organism evidence="16 17">
    <name type="scientific">Leptobrachium leishanense</name>
    <name type="common">Leishan spiny toad</name>
    <dbReference type="NCBI Taxonomy" id="445787"/>
    <lineage>
        <taxon>Eukaryota</taxon>
        <taxon>Metazoa</taxon>
        <taxon>Chordata</taxon>
        <taxon>Craniata</taxon>
        <taxon>Vertebrata</taxon>
        <taxon>Euteleostomi</taxon>
        <taxon>Amphibia</taxon>
        <taxon>Batrachia</taxon>
        <taxon>Anura</taxon>
        <taxon>Pelobatoidea</taxon>
        <taxon>Megophryidae</taxon>
        <taxon>Leptobrachium</taxon>
    </lineage>
</organism>
<dbReference type="InterPro" id="IPR044986">
    <property type="entry name" value="KIF15/KIN-12"/>
</dbReference>
<keyword evidence="7 14" id="KW-0175">Coiled coil</keyword>
<dbReference type="Ensembl" id="ENSLLET00000038636.1">
    <property type="protein sequence ID" value="ENSLLEP00000037204.1"/>
    <property type="gene ID" value="ENSLLEG00000023549.1"/>
</dbReference>
<evidence type="ECO:0000313" key="16">
    <source>
        <dbReference type="Ensembl" id="ENSLLEP00000037204.1"/>
    </source>
</evidence>
<reference evidence="16" key="1">
    <citation type="submission" date="2025-08" db="UniProtKB">
        <authorList>
            <consortium name="Ensembl"/>
        </authorList>
    </citation>
    <scope>IDENTIFICATION</scope>
</reference>
<evidence type="ECO:0000256" key="3">
    <source>
        <dbReference type="ARBA" id="ARBA00022490"/>
    </source>
</evidence>
<dbReference type="InterPro" id="IPR031794">
    <property type="entry name" value="HMMR_C"/>
</dbReference>
<evidence type="ECO:0000259" key="15">
    <source>
        <dbReference type="PROSITE" id="PS50067"/>
    </source>
</evidence>
<keyword evidence="9" id="KW-0206">Cytoskeleton</keyword>
<comment type="subcellular location">
    <subcellularLocation>
        <location evidence="1">Cytoplasm</location>
        <location evidence="1">Cytoskeleton</location>
        <location evidence="1">Microtubule organizing center</location>
        <location evidence="1">Centrosome</location>
    </subcellularLocation>
    <subcellularLocation>
        <location evidence="2">Cytoplasm</location>
        <location evidence="2">Cytoskeleton</location>
        <location evidence="2">Spindle pole</location>
    </subcellularLocation>
</comment>
<dbReference type="InterPro" id="IPR027417">
    <property type="entry name" value="P-loop_NTPase"/>
</dbReference>
<dbReference type="GO" id="GO:0007018">
    <property type="term" value="P:microtubule-based movement"/>
    <property type="evidence" value="ECO:0007669"/>
    <property type="project" value="InterPro"/>
</dbReference>
<dbReference type="PANTHER" id="PTHR37739">
    <property type="entry name" value="KINESIN-LIKE PROTEIN KIN-12D"/>
    <property type="match status" value="1"/>
</dbReference>
<evidence type="ECO:0000313" key="17">
    <source>
        <dbReference type="Proteomes" id="UP000694569"/>
    </source>
</evidence>
<reference evidence="16" key="2">
    <citation type="submission" date="2025-09" db="UniProtKB">
        <authorList>
            <consortium name="Ensembl"/>
        </authorList>
    </citation>
    <scope>IDENTIFICATION</scope>
</reference>
<dbReference type="GO" id="GO:0005813">
    <property type="term" value="C:centrosome"/>
    <property type="evidence" value="ECO:0007669"/>
    <property type="project" value="UniProtKB-SubCell"/>
</dbReference>